<feature type="transmembrane region" description="Helical" evidence="1">
    <location>
        <begin position="6"/>
        <end position="32"/>
    </location>
</feature>
<name>A0A9N6ZHN9_9VIRU</name>
<keyword evidence="1" id="KW-1133">Transmembrane helix</keyword>
<gene>
    <name evidence="2" type="ORF">ORM20_00113</name>
</gene>
<reference evidence="2" key="1">
    <citation type="submission" date="2022-10" db="EMBL/GenBank/DDBJ databases">
        <authorList>
            <person name="Meaden S."/>
        </authorList>
    </citation>
    <scope>NUCLEOTIDE SEQUENCE</scope>
</reference>
<protein>
    <submittedName>
        <fullName evidence="2">Uncharacterized protein</fullName>
    </submittedName>
</protein>
<evidence type="ECO:0000256" key="1">
    <source>
        <dbReference type="SAM" id="Phobius"/>
    </source>
</evidence>
<proteinExistence type="predicted"/>
<sequence>MDFVNIYFGIKVIVAGAAFALAVLCVLLLGIIKFFEWFKERRRDNWCKHDFKLYSTASFGGTHQYKCEKCQKKEWIAR</sequence>
<organism evidence="2">
    <name type="scientific">Ochrobactrum phage ORM_20</name>
    <dbReference type="NCBI Taxonomy" id="2985243"/>
    <lineage>
        <taxon>Viruses</taxon>
    </lineage>
</organism>
<keyword evidence="1" id="KW-0812">Transmembrane</keyword>
<accession>A0A9N6ZHN9</accession>
<dbReference type="EMBL" id="OX359470">
    <property type="protein sequence ID" value="CAI3971162.1"/>
    <property type="molecule type" value="Genomic_DNA"/>
</dbReference>
<keyword evidence="1" id="KW-0472">Membrane</keyword>
<evidence type="ECO:0000313" key="2">
    <source>
        <dbReference type="EMBL" id="CAI3971162.1"/>
    </source>
</evidence>